<dbReference type="GO" id="GO:0019305">
    <property type="term" value="P:dTDP-rhamnose biosynthetic process"/>
    <property type="evidence" value="ECO:0007669"/>
    <property type="project" value="UniProtKB-UniRule"/>
</dbReference>
<feature type="active site" description="Proton acceptor" evidence="5">
    <location>
        <position position="61"/>
    </location>
</feature>
<dbReference type="HOGENOM" id="CLU_090940_1_1_10"/>
<comment type="similarity">
    <text evidence="7">Belongs to the dTDP-4-dehydrorhamnose 3,5-epimerase family.</text>
</comment>
<dbReference type="eggNOG" id="COG1898">
    <property type="taxonomic scope" value="Bacteria"/>
</dbReference>
<dbReference type="CDD" id="cd00438">
    <property type="entry name" value="cupin_RmlC"/>
    <property type="match status" value="1"/>
</dbReference>
<evidence type="ECO:0000256" key="1">
    <source>
        <dbReference type="ARBA" id="ARBA00001298"/>
    </source>
</evidence>
<comment type="pathway">
    <text evidence="7">Carbohydrate biosynthesis; dTDP-L-rhamnose biosynthesis.</text>
</comment>
<comment type="function">
    <text evidence="2 7">Catalyzes the epimerization of the C3' and C5'positions of dTDP-6-deoxy-D-xylo-4-hexulose, forming dTDP-6-deoxy-L-lyxo-4-hexulose.</text>
</comment>
<name>I4AG65_BERLS</name>
<sequence>MYKKTDFDGVWVFEPRLFEDHRGYFFESFNLNDFEKNTGLRPTFVQDNQSGSTKGVMRGLHFQKSPFGQSKLVKVIVGEVQDVIVDLRKDSVTYGKSFSINLSETNKKQLFIPKGFAHGFLVLSDYAEFFYKCDAFYEPKADTGMYFDDPKIGIEWQMDLDKIILSEKDKNLPLFDDVEY</sequence>
<dbReference type="KEGG" id="fli:Fleli_0474"/>
<evidence type="ECO:0000256" key="5">
    <source>
        <dbReference type="PIRSR" id="PIRSR600888-1"/>
    </source>
</evidence>
<dbReference type="GO" id="GO:0000271">
    <property type="term" value="P:polysaccharide biosynthetic process"/>
    <property type="evidence" value="ECO:0007669"/>
    <property type="project" value="TreeGrafter"/>
</dbReference>
<keyword evidence="7" id="KW-0413">Isomerase</keyword>
<organism evidence="8 9">
    <name type="scientific">Bernardetia litoralis (strain ATCC 23117 / DSM 6794 / NBRC 15988 / NCIMB 1366 / Fx l1 / Sio-4)</name>
    <name type="common">Flexibacter litoralis</name>
    <dbReference type="NCBI Taxonomy" id="880071"/>
    <lineage>
        <taxon>Bacteria</taxon>
        <taxon>Pseudomonadati</taxon>
        <taxon>Bacteroidota</taxon>
        <taxon>Cytophagia</taxon>
        <taxon>Cytophagales</taxon>
        <taxon>Bernardetiaceae</taxon>
        <taxon>Bernardetia</taxon>
    </lineage>
</organism>
<dbReference type="AlphaFoldDB" id="I4AG65"/>
<dbReference type="InterPro" id="IPR000888">
    <property type="entry name" value="RmlC-like"/>
</dbReference>
<keyword evidence="9" id="KW-1185">Reference proteome</keyword>
<evidence type="ECO:0000256" key="4">
    <source>
        <dbReference type="ARBA" id="ARBA00019595"/>
    </source>
</evidence>
<gene>
    <name evidence="8" type="ordered locus">Fleli_0474</name>
</gene>
<protein>
    <recommendedName>
        <fullName evidence="4 7">dTDP-4-dehydrorhamnose 3,5-epimerase</fullName>
        <ecNumber evidence="3 7">5.1.3.13</ecNumber>
    </recommendedName>
    <alternativeName>
        <fullName evidence="7">Thymidine diphospho-4-keto-rhamnose 3,5-epimerase</fullName>
    </alternativeName>
</protein>
<reference evidence="9" key="1">
    <citation type="submission" date="2012-06" db="EMBL/GenBank/DDBJ databases">
        <title>The complete genome of Flexibacter litoralis DSM 6794.</title>
        <authorList>
            <person name="Lucas S."/>
            <person name="Copeland A."/>
            <person name="Lapidus A."/>
            <person name="Glavina del Rio T."/>
            <person name="Dalin E."/>
            <person name="Tice H."/>
            <person name="Bruce D."/>
            <person name="Goodwin L."/>
            <person name="Pitluck S."/>
            <person name="Peters L."/>
            <person name="Ovchinnikova G."/>
            <person name="Lu M."/>
            <person name="Kyrpides N."/>
            <person name="Mavromatis K."/>
            <person name="Ivanova N."/>
            <person name="Brettin T."/>
            <person name="Detter J.C."/>
            <person name="Han C."/>
            <person name="Larimer F."/>
            <person name="Land M."/>
            <person name="Hauser L."/>
            <person name="Markowitz V."/>
            <person name="Cheng J.-F."/>
            <person name="Hugenholtz P."/>
            <person name="Woyke T."/>
            <person name="Wu D."/>
            <person name="Spring S."/>
            <person name="Lang E."/>
            <person name="Kopitz M."/>
            <person name="Brambilla E."/>
            <person name="Klenk H.-P."/>
            <person name="Eisen J.A."/>
        </authorList>
    </citation>
    <scope>NUCLEOTIDE SEQUENCE [LARGE SCALE GENOMIC DNA]</scope>
    <source>
        <strain evidence="9">ATCC 23117 / DSM 6794 / NBRC 15988 / NCIMB 1366 / Sio-4</strain>
    </source>
</reference>
<feature type="active site" description="Proton donor" evidence="5">
    <location>
        <position position="131"/>
    </location>
</feature>
<dbReference type="STRING" id="880071.Fleli_0474"/>
<feature type="site" description="Participates in a stacking interaction with the thymidine ring of dTDP-4-oxo-6-deoxyglucose" evidence="6">
    <location>
        <position position="137"/>
    </location>
</feature>
<evidence type="ECO:0000256" key="7">
    <source>
        <dbReference type="RuleBase" id="RU364069"/>
    </source>
</evidence>
<evidence type="ECO:0000256" key="3">
    <source>
        <dbReference type="ARBA" id="ARBA00012098"/>
    </source>
</evidence>
<proteinExistence type="inferred from homology"/>
<dbReference type="PANTHER" id="PTHR21047:SF2">
    <property type="entry name" value="THYMIDINE DIPHOSPHO-4-KETO-RHAMNOSE 3,5-EPIMERASE"/>
    <property type="match status" value="1"/>
</dbReference>
<dbReference type="OrthoDB" id="9800680at2"/>
<dbReference type="GO" id="GO:0008830">
    <property type="term" value="F:dTDP-4-dehydrorhamnose 3,5-epimerase activity"/>
    <property type="evidence" value="ECO:0007669"/>
    <property type="project" value="UniProtKB-UniRule"/>
</dbReference>
<dbReference type="EC" id="5.1.3.13" evidence="3 7"/>
<comment type="subunit">
    <text evidence="7">Homodimer.</text>
</comment>
<evidence type="ECO:0000256" key="6">
    <source>
        <dbReference type="PIRSR" id="PIRSR600888-3"/>
    </source>
</evidence>
<dbReference type="NCBIfam" id="TIGR01221">
    <property type="entry name" value="rmlC"/>
    <property type="match status" value="1"/>
</dbReference>
<dbReference type="PANTHER" id="PTHR21047">
    <property type="entry name" value="DTDP-6-DEOXY-D-GLUCOSE-3,5 EPIMERASE"/>
    <property type="match status" value="1"/>
</dbReference>
<dbReference type="SUPFAM" id="SSF51182">
    <property type="entry name" value="RmlC-like cupins"/>
    <property type="match status" value="1"/>
</dbReference>
<evidence type="ECO:0000313" key="8">
    <source>
        <dbReference type="EMBL" id="AFM02950.1"/>
    </source>
</evidence>
<comment type="catalytic activity">
    <reaction evidence="1 7">
        <text>dTDP-4-dehydro-6-deoxy-alpha-D-glucose = dTDP-4-dehydro-beta-L-rhamnose</text>
        <dbReference type="Rhea" id="RHEA:16969"/>
        <dbReference type="ChEBI" id="CHEBI:57649"/>
        <dbReference type="ChEBI" id="CHEBI:62830"/>
        <dbReference type="EC" id="5.1.3.13"/>
    </reaction>
</comment>
<evidence type="ECO:0000256" key="2">
    <source>
        <dbReference type="ARBA" id="ARBA00001997"/>
    </source>
</evidence>
<dbReference type="InterPro" id="IPR011051">
    <property type="entry name" value="RmlC_Cupin_sf"/>
</dbReference>
<dbReference type="GO" id="GO:0005829">
    <property type="term" value="C:cytosol"/>
    <property type="evidence" value="ECO:0007669"/>
    <property type="project" value="TreeGrafter"/>
</dbReference>
<dbReference type="EMBL" id="CP003345">
    <property type="protein sequence ID" value="AFM02950.1"/>
    <property type="molecule type" value="Genomic_DNA"/>
</dbReference>
<dbReference type="UniPathway" id="UPA00124"/>
<dbReference type="PATRIC" id="fig|880071.3.peg.448"/>
<dbReference type="RefSeq" id="WP_014796410.1">
    <property type="nucleotide sequence ID" value="NC_018018.1"/>
</dbReference>
<dbReference type="Pfam" id="PF00908">
    <property type="entry name" value="dTDP_sugar_isom"/>
    <property type="match status" value="1"/>
</dbReference>
<dbReference type="InterPro" id="IPR014710">
    <property type="entry name" value="RmlC-like_jellyroll"/>
</dbReference>
<accession>I4AG65</accession>
<dbReference type="Gene3D" id="2.60.120.10">
    <property type="entry name" value="Jelly Rolls"/>
    <property type="match status" value="1"/>
</dbReference>
<dbReference type="Proteomes" id="UP000006054">
    <property type="component" value="Chromosome"/>
</dbReference>
<evidence type="ECO:0000313" key="9">
    <source>
        <dbReference type="Proteomes" id="UP000006054"/>
    </source>
</evidence>